<dbReference type="EMBL" id="UINC01210514">
    <property type="protein sequence ID" value="SVE34000.1"/>
    <property type="molecule type" value="Genomic_DNA"/>
</dbReference>
<sequence length="90" mass="10281">MLRDRLRRDGAMRARACRCAHRQLVRPCIPRRWKNHCGIDAAFIHQGDCLFGTEFCHLAMGKVAPHASSPNMNLRVDNVHLILFSTSAKR</sequence>
<organism evidence="1">
    <name type="scientific">marine metagenome</name>
    <dbReference type="NCBI Taxonomy" id="408172"/>
    <lineage>
        <taxon>unclassified sequences</taxon>
        <taxon>metagenomes</taxon>
        <taxon>ecological metagenomes</taxon>
    </lineage>
</organism>
<dbReference type="AlphaFoldDB" id="A0A383CPP6"/>
<reference evidence="1" key="1">
    <citation type="submission" date="2018-05" db="EMBL/GenBank/DDBJ databases">
        <authorList>
            <person name="Lanie J.A."/>
            <person name="Ng W.-L."/>
            <person name="Kazmierczak K.M."/>
            <person name="Andrzejewski T.M."/>
            <person name="Davidsen T.M."/>
            <person name="Wayne K.J."/>
            <person name="Tettelin H."/>
            <person name="Glass J.I."/>
            <person name="Rusch D."/>
            <person name="Podicherti R."/>
            <person name="Tsui H.-C.T."/>
            <person name="Winkler M.E."/>
        </authorList>
    </citation>
    <scope>NUCLEOTIDE SEQUENCE</scope>
</reference>
<protein>
    <submittedName>
        <fullName evidence="1">Uncharacterized protein</fullName>
    </submittedName>
</protein>
<name>A0A383CPP6_9ZZZZ</name>
<accession>A0A383CPP6</accession>
<proteinExistence type="predicted"/>
<evidence type="ECO:0000313" key="1">
    <source>
        <dbReference type="EMBL" id="SVE34000.1"/>
    </source>
</evidence>
<gene>
    <name evidence="1" type="ORF">METZ01_LOCUS486854</name>
</gene>